<dbReference type="InterPro" id="IPR045627">
    <property type="entry name" value="FBXL18_LRR"/>
</dbReference>
<evidence type="ECO:0000313" key="2">
    <source>
        <dbReference type="EMBL" id="KAK7493220.1"/>
    </source>
</evidence>
<dbReference type="PANTHER" id="PTHR45752:SF195">
    <property type="entry name" value="LEUCINE-RICH REPEAT (LRR) FAMILY PROTEIN-RELATED"/>
    <property type="match status" value="1"/>
</dbReference>
<dbReference type="Pfam" id="PF19729">
    <property type="entry name" value="LRR_FBXL18"/>
    <property type="match status" value="2"/>
</dbReference>
<dbReference type="Gene3D" id="3.80.10.10">
    <property type="entry name" value="Ribonuclease Inhibitor"/>
    <property type="match status" value="3"/>
</dbReference>
<dbReference type="PANTHER" id="PTHR45752">
    <property type="entry name" value="LEUCINE-RICH REPEAT-CONTAINING"/>
    <property type="match status" value="1"/>
</dbReference>
<dbReference type="SUPFAM" id="SSF52047">
    <property type="entry name" value="RNI-like"/>
    <property type="match status" value="2"/>
</dbReference>
<dbReference type="Proteomes" id="UP001519460">
    <property type="component" value="Unassembled WGS sequence"/>
</dbReference>
<accession>A0ABD0L194</accession>
<evidence type="ECO:0000259" key="1">
    <source>
        <dbReference type="PROSITE" id="PS50181"/>
    </source>
</evidence>
<dbReference type="InterPro" id="IPR050715">
    <property type="entry name" value="LRR-SigEffector_domain"/>
</dbReference>
<protein>
    <recommendedName>
        <fullName evidence="1">F-box domain-containing protein</fullName>
    </recommendedName>
</protein>
<dbReference type="EMBL" id="JACVVK020000095">
    <property type="protein sequence ID" value="KAK7493220.1"/>
    <property type="molecule type" value="Genomic_DNA"/>
</dbReference>
<dbReference type="PROSITE" id="PS50181">
    <property type="entry name" value="FBOX"/>
    <property type="match status" value="1"/>
</dbReference>
<dbReference type="InterPro" id="IPR032675">
    <property type="entry name" value="LRR_dom_sf"/>
</dbReference>
<evidence type="ECO:0000313" key="3">
    <source>
        <dbReference type="Proteomes" id="UP001519460"/>
    </source>
</evidence>
<organism evidence="2 3">
    <name type="scientific">Batillaria attramentaria</name>
    <dbReference type="NCBI Taxonomy" id="370345"/>
    <lineage>
        <taxon>Eukaryota</taxon>
        <taxon>Metazoa</taxon>
        <taxon>Spiralia</taxon>
        <taxon>Lophotrochozoa</taxon>
        <taxon>Mollusca</taxon>
        <taxon>Gastropoda</taxon>
        <taxon>Caenogastropoda</taxon>
        <taxon>Sorbeoconcha</taxon>
        <taxon>Cerithioidea</taxon>
        <taxon>Batillariidae</taxon>
        <taxon>Batillaria</taxon>
    </lineage>
</organism>
<dbReference type="AlphaFoldDB" id="A0ABD0L194"/>
<gene>
    <name evidence="2" type="ORF">BaRGS_00015557</name>
</gene>
<dbReference type="Pfam" id="PF12937">
    <property type="entry name" value="F-box-like"/>
    <property type="match status" value="1"/>
</dbReference>
<feature type="domain" description="F-box" evidence="1">
    <location>
        <begin position="8"/>
        <end position="54"/>
    </location>
</feature>
<dbReference type="InterPro" id="IPR001810">
    <property type="entry name" value="F-box_dom"/>
</dbReference>
<reference evidence="2 3" key="1">
    <citation type="journal article" date="2023" name="Sci. Data">
        <title>Genome assembly of the Korean intertidal mud-creeper Batillaria attramentaria.</title>
        <authorList>
            <person name="Patra A.K."/>
            <person name="Ho P.T."/>
            <person name="Jun S."/>
            <person name="Lee S.J."/>
            <person name="Kim Y."/>
            <person name="Won Y.J."/>
        </authorList>
    </citation>
    <scope>NUCLEOTIDE SEQUENCE [LARGE SCALE GENOMIC DNA]</scope>
    <source>
        <strain evidence="2">Wonlab-2016</strain>
    </source>
</reference>
<keyword evidence="3" id="KW-1185">Reference proteome</keyword>
<sequence length="724" mass="81923">MSTSETDSSWVEKLSDDVLLSILKYLDHADLIEVRKVSLRFNAISKDRELVRQILFPCCYKLTSQLLHKYLQPVTQHVEFLDLNHCYWLSSKCFDVIGQCTGLVTLKILHCKITPRRLCELLALLNKLQTVAFSIKDMRDLHTALTECAGAQKTLEGLRNVTIHFRNQVEYSDTMSMHFVARPSIFEYCRALEEFHVLGFPSNSKGIPQYILQPKVNDLENLKHIHCLSISDAIDPVARMFFFATLLEVCKLPEVRFHTLLQPMATLEHLQTKPQFVETLHRIEQLKLLDISQTVQAVPNEVFQLNRAVSLQYLNVADNSKVDSRSLHVIADTCPRLVSINLRHCHNIMLSPVKDGEELRTVDASGLQSLLLNCSELRHINVSGIHIHAEDLADSGFSSICHLLAINPNWQSLALSPCCLCARKVEEILTTTKTTGGKRVLVMYSQDQGNKRRRIGVQAPDLNMTPEQELGNELGKLVSACPDVQHFELIGAGFRSACNKRFGVRPSTFNYLNCAYSSAVREQEILCIRHWKKLQHLQLSGIPGIHGGQCLTAIIRDCHQLQHLVISHLGLTAHCQYRAGLLNALPHAKDLRDLRLEQSGLHLNQVFWATLGKIKTLERLCILNKGGNFEYDAVLRYVRNVPSLVVLQLFTSDPLNACSSMQTHLAQTHLQKRPALSLCIFPLEHYELHKATSSIPDIHLEELTILGSSVCQRPPGWDRTPVFR</sequence>
<name>A0ABD0L194_9CAEN</name>
<proteinExistence type="predicted"/>
<comment type="caution">
    <text evidence="2">The sequence shown here is derived from an EMBL/GenBank/DDBJ whole genome shotgun (WGS) entry which is preliminary data.</text>
</comment>